<gene>
    <name evidence="1" type="ORF">ACHHYP_20754</name>
</gene>
<protein>
    <submittedName>
        <fullName evidence="1">Uncharacterized protein</fullName>
    </submittedName>
</protein>
<name>A0A1V9YBY3_ACHHY</name>
<evidence type="ECO:0000313" key="1">
    <source>
        <dbReference type="EMBL" id="OQR83206.1"/>
    </source>
</evidence>
<organism evidence="1 2">
    <name type="scientific">Achlya hypogyna</name>
    <name type="common">Oomycete</name>
    <name type="synonym">Protoachlya hypogyna</name>
    <dbReference type="NCBI Taxonomy" id="1202772"/>
    <lineage>
        <taxon>Eukaryota</taxon>
        <taxon>Sar</taxon>
        <taxon>Stramenopiles</taxon>
        <taxon>Oomycota</taxon>
        <taxon>Saprolegniomycetes</taxon>
        <taxon>Saprolegniales</taxon>
        <taxon>Achlyaceae</taxon>
        <taxon>Achlya</taxon>
    </lineage>
</organism>
<dbReference type="STRING" id="1202772.A0A1V9YBY3"/>
<evidence type="ECO:0000313" key="2">
    <source>
        <dbReference type="Proteomes" id="UP000243579"/>
    </source>
</evidence>
<reference evidence="1 2" key="1">
    <citation type="journal article" date="2014" name="Genome Biol. Evol.">
        <title>The secreted proteins of Achlya hypogyna and Thraustotheca clavata identify the ancestral oomycete secretome and reveal gene acquisitions by horizontal gene transfer.</title>
        <authorList>
            <person name="Misner I."/>
            <person name="Blouin N."/>
            <person name="Leonard G."/>
            <person name="Richards T.A."/>
            <person name="Lane C.E."/>
        </authorList>
    </citation>
    <scope>NUCLEOTIDE SEQUENCE [LARGE SCALE GENOMIC DNA]</scope>
    <source>
        <strain evidence="1 2">ATCC 48635</strain>
    </source>
</reference>
<comment type="caution">
    <text evidence="1">The sequence shown here is derived from an EMBL/GenBank/DDBJ whole genome shotgun (WGS) entry which is preliminary data.</text>
</comment>
<dbReference type="Proteomes" id="UP000243579">
    <property type="component" value="Unassembled WGS sequence"/>
</dbReference>
<keyword evidence="2" id="KW-1185">Reference proteome</keyword>
<dbReference type="OrthoDB" id="75839at2759"/>
<accession>A0A1V9YBY3</accession>
<dbReference type="AlphaFoldDB" id="A0A1V9YBY3"/>
<proteinExistence type="predicted"/>
<dbReference type="EMBL" id="JNBR01002259">
    <property type="protein sequence ID" value="OQR83206.1"/>
    <property type="molecule type" value="Genomic_DNA"/>
</dbReference>
<sequence length="270" mass="29202">MQDTLTATAAPATVTTASIHAVFRRMAANDVAKHFEASPNPEPLVVMSGVSITLFNKYFAEHDEDAPVAMRFVNLVDGSIVITDYPSAAHEGVTMPFVTLLDQASGVPGCIALRGSTTAHRAGFVSKEADATFGPYDNTPNCGPLPTGLSSFGDWMTLVLEVGYGQSWRGLHEAASWWAMYPGVRYILLIRVGPRAASLEYELYHIDSVGPLSAVFQVGRMLAGNREPRFVSFDTRTILGIPPGLPLPANVNDVCRVDLLTINHRAFHNT</sequence>